<reference evidence="5" key="2">
    <citation type="submission" date="2021-05" db="UniProtKB">
        <authorList>
            <consortium name="EnsemblPlants"/>
        </authorList>
    </citation>
    <scope>IDENTIFICATION</scope>
    <source>
        <strain evidence="5">subsp. malaccensis</strain>
    </source>
</reference>
<dbReference type="EMBL" id="HG996476">
    <property type="protein sequence ID" value="CAG1854653.1"/>
    <property type="molecule type" value="Genomic_DNA"/>
</dbReference>
<dbReference type="InterPro" id="IPR049916">
    <property type="entry name" value="WDR72-like"/>
</dbReference>
<keyword evidence="2" id="KW-0677">Repeat</keyword>
<evidence type="ECO:0000256" key="2">
    <source>
        <dbReference type="ARBA" id="ARBA00022737"/>
    </source>
</evidence>
<dbReference type="GO" id="GO:0005737">
    <property type="term" value="C:cytoplasm"/>
    <property type="evidence" value="ECO:0000318"/>
    <property type="project" value="GO_Central"/>
</dbReference>
<dbReference type="SUPFAM" id="SSF69322">
    <property type="entry name" value="Tricorn protease domain 2"/>
    <property type="match status" value="1"/>
</dbReference>
<dbReference type="Pfam" id="PF00400">
    <property type="entry name" value="WD40"/>
    <property type="match status" value="2"/>
</dbReference>
<dbReference type="InterPro" id="IPR036322">
    <property type="entry name" value="WD40_repeat_dom_sf"/>
</dbReference>
<feature type="repeat" description="WD" evidence="3">
    <location>
        <begin position="576"/>
        <end position="598"/>
    </location>
</feature>
<accession>A0A804L0K5</accession>
<evidence type="ECO:0000256" key="3">
    <source>
        <dbReference type="PROSITE-ProRule" id="PRU00221"/>
    </source>
</evidence>
<dbReference type="PANTHER" id="PTHR44099:SF4">
    <property type="entry name" value="RABCONNECTIN-3B, ISOFORM A"/>
    <property type="match status" value="1"/>
</dbReference>
<gene>
    <name evidence="4" type="ORF">GSMUA_328790.1</name>
</gene>
<dbReference type="SUPFAM" id="SSF48371">
    <property type="entry name" value="ARM repeat"/>
    <property type="match status" value="1"/>
</dbReference>
<sequence>MNGTEGTARGRAPRRMKCPSVASLWPAAPPPHHVTAAVALPHPAAALYTGGSDGSIVWWSLSAGREIRPVALLCGHAAPISDLAACSPAGSSLPAAAALLSACADGVLCVWTAGSGRCRRRRKLPPWSGTPLLLSPLPLSPRYVCVFCTSADSAGHHANEGPKCAVVVVDSWSLNVLRTVFHGGLPIGPVKSMVVVPVAEDGGKKRQDAILVDGHGKTKFLTVSESDDDDQEGTILQRGSSLEAVPSVSGETSEAQATAVAVTGDGKLLALVLENYCVFKSVNDGVTVGEIYLDGSPLCNENYTKKSQLVGGMFLKKDIEHSATEPEDLADGSAWSFFLWSSSGAGVVYMVSLSGVTFKFEPLCKVPATLVVPSEKGSAYFCQINRCLVRTESLCFSVGGALLWKPYVTKWSIAKLEAILDDNPCSLFVANLLGEGGFAGDTVGKLSCSVYEAGESTEKNIQHSYFGHTSGLNVECGDDSHNFFGSNDQIVSSSMVLSEDFFGPYAVVYGFYSGQIQILQFINVFREVNSDTGSTNYQNYLQTSERFFTGHTGSVLCLAAHRMIAHSEADSFHHILISGSMDCTIRIWNMDTGNLVSVMHHHVAPVRQIILPPPWTYHPWNDCFLSVGEDCCVALISLEALGVERMFPGHPSYPSMVAWDSTKGYIACLCKNLQSSSDAVTVLYLWDVKTGARERIIRGTASHLMFDHFCRGIHKNSITGSILGGTTSASSLLLSAPKDAIISQSHAAKLETGVNLSKVGISHRSMGSLDMSTIQAEHTRGKVPLLVPSPDSYNHDLARNSFKRRAKSQRFNEKKKHPVKCYCPFPGIAVLKFDLSYLMSPLSKQNSDKQVNIHLPELDPKEPGFQYRGSSFDSQGLENCLVKGSLEGYLLRFSLCFLHLWGVDQELDKLLMHEMSVCKPEGCHIGSGLIGDRGSLTLMFPGLSATLELWKASSEFCAMRSLSIVSLAQRMITVSQTCTTASSALAAFYTRNFAEKVPDIKPPLLQLLASFWQDPSEHVRMAARSLFHCSAPRAVPYPLYCQKMIVPEISSSSSGVVSNASNGYSSGYTDSNRSMHGTMSVDSEVSSMVSWLESFEFQEWILWIGGTSQDVIASNIIVAAALVVWYPSIVKNTLPELVVNQLVKLVMSTNDRYSSTAAELLAEGMENTWKFCLSSEIPRLVGDIFFQIECLSGTTANKAKQNPAVAVTIREALVEILLPSLAMADIAGYLNVIEGQLWATSSDSPIHIVSLKTLIRLVRGSPKPLALYLDKVVHYILQTMDPGNLVMRKACLNSSMIALREVARVFPMIALNETSTRLAVGDAIGDISTATIRVYDIDSVSKIKVLDASGPPGLPSLLEESSKSRITTVITALTFSPDGEGLVAFSENGLMIRWWSLGTAWWEKLSRSLVPVQCTKLIFVPPEGFSPSSSRSSMIATIIGNDKRGNSPDKIKELDDADVLKLLTHSLDLSYRLQWVGGKKVALIRHGLELGTFQL</sequence>
<name>A0A804L0K5_MUSAM</name>
<dbReference type="OMA" id="MESTWKV"/>
<dbReference type="SMART" id="SM00320">
    <property type="entry name" value="WD40"/>
    <property type="match status" value="6"/>
</dbReference>
<evidence type="ECO:0000256" key="1">
    <source>
        <dbReference type="ARBA" id="ARBA00022574"/>
    </source>
</evidence>
<proteinExistence type="predicted"/>
<dbReference type="InterPro" id="IPR019775">
    <property type="entry name" value="WD40_repeat_CS"/>
</dbReference>
<keyword evidence="6" id="KW-1185">Reference proteome</keyword>
<dbReference type="PANTHER" id="PTHR44099">
    <property type="entry name" value="RABCONNECTIN-3B, ISOFORM A"/>
    <property type="match status" value="1"/>
</dbReference>
<dbReference type="PROSITE" id="PS50082">
    <property type="entry name" value="WD_REPEATS_2"/>
    <property type="match status" value="1"/>
</dbReference>
<dbReference type="Gene3D" id="2.130.10.10">
    <property type="entry name" value="YVTN repeat-like/Quinoprotein amine dehydrogenase"/>
    <property type="match status" value="3"/>
</dbReference>
<dbReference type="Gramene" id="Ma10_t26350.1">
    <property type="protein sequence ID" value="Ma10_p26350.1"/>
    <property type="gene ID" value="Ma10_g26350"/>
</dbReference>
<dbReference type="Proteomes" id="UP000012960">
    <property type="component" value="Unplaced"/>
</dbReference>
<organism evidence="5 6">
    <name type="scientific">Musa acuminata subsp. malaccensis</name>
    <name type="common">Wild banana</name>
    <name type="synonym">Musa malaccensis</name>
    <dbReference type="NCBI Taxonomy" id="214687"/>
    <lineage>
        <taxon>Eukaryota</taxon>
        <taxon>Viridiplantae</taxon>
        <taxon>Streptophyta</taxon>
        <taxon>Embryophyta</taxon>
        <taxon>Tracheophyta</taxon>
        <taxon>Spermatophyta</taxon>
        <taxon>Magnoliopsida</taxon>
        <taxon>Liliopsida</taxon>
        <taxon>Zingiberales</taxon>
        <taxon>Musaceae</taxon>
        <taxon>Musa</taxon>
    </lineage>
</organism>
<dbReference type="InterPro" id="IPR015943">
    <property type="entry name" value="WD40/YVTN_repeat-like_dom_sf"/>
</dbReference>
<evidence type="ECO:0000313" key="6">
    <source>
        <dbReference type="Proteomes" id="UP000012960"/>
    </source>
</evidence>
<dbReference type="EnsemblPlants" id="Ma10_t26350.1">
    <property type="protein sequence ID" value="Ma10_p26350.1"/>
    <property type="gene ID" value="Ma10_g26350"/>
</dbReference>
<dbReference type="SUPFAM" id="SSF50978">
    <property type="entry name" value="WD40 repeat-like"/>
    <property type="match status" value="2"/>
</dbReference>
<evidence type="ECO:0000313" key="5">
    <source>
        <dbReference type="EnsemblPlants" id="Ma10_p26350.1"/>
    </source>
</evidence>
<evidence type="ECO:0000313" key="4">
    <source>
        <dbReference type="EMBL" id="CAG1854653.1"/>
    </source>
</evidence>
<keyword evidence="1 3" id="KW-0853">WD repeat</keyword>
<dbReference type="OrthoDB" id="338622at2759"/>
<dbReference type="PROSITE" id="PS00678">
    <property type="entry name" value="WD_REPEATS_1"/>
    <property type="match status" value="1"/>
</dbReference>
<reference evidence="4" key="1">
    <citation type="submission" date="2021-03" db="EMBL/GenBank/DDBJ databases">
        <authorList>
            <consortium name="Genoscope - CEA"/>
            <person name="William W."/>
        </authorList>
    </citation>
    <scope>NUCLEOTIDE SEQUENCE</scope>
    <source>
        <strain evidence="4">Doubled-haploid Pahang</strain>
    </source>
</reference>
<protein>
    <submittedName>
        <fullName evidence="4">(wild Malaysian banana) hypothetical protein</fullName>
    </submittedName>
</protein>
<dbReference type="InterPro" id="IPR016024">
    <property type="entry name" value="ARM-type_fold"/>
</dbReference>
<dbReference type="InParanoid" id="A0A804L0K5"/>
<dbReference type="InterPro" id="IPR001680">
    <property type="entry name" value="WD40_rpt"/>
</dbReference>